<comment type="caution">
    <text evidence="1">The sequence shown here is derived from an EMBL/GenBank/DDBJ whole genome shotgun (WGS) entry which is preliminary data.</text>
</comment>
<name>A0A1G1KU02_9BACT</name>
<gene>
    <name evidence="1" type="ORF">A3G33_10965</name>
</gene>
<evidence type="ECO:0000313" key="1">
    <source>
        <dbReference type="EMBL" id="OGW96019.1"/>
    </source>
</evidence>
<sequence>MAVNEEKKKSGKMAGRLRVGDDWNAITIIALSQNNPLKAIAEFVENSIDAQAANVTIIRGKEKGEHYLKIIDDGNGIPRDEDGVPDFKYVATHICDSLKRKLKREGHANSQIQGEFGIGLLSFWTVGEGLSMVCSGTGGKTYEMTMRKGKPGYDIKKRAHLLSFKGTALRLAPLLAGIRSLNGEKIQRYLASELRDRIRSSGVKIKVVDRVSRMECDVEPREFSGRLLHNMPSLATVAGDIYEELYLCEQSAANQVGLYRNGTRVLPNITSLDEFRGEVWNSGFLQGVLDVSYLTITPGTRDGIIRDEKFVSFIAVVKLLEEELAARIREQQKAEDERASRNILKSVQTALREAIMDLPPEEYDWFDLYGKKKTMTGGEDGGKSDSSQGPAGVPAVLDADSEVTEQKQFFEFAGPLFSAKIYPSSTLVSVSRARLLRAIGMDKSRRTIDSGLAITWSIAEGIGVLDKAEGEIVQYIAPNEPGLVRVKAVVRQGTVSCEAECFITVVDSLIEEPKKDILSKKGLPGYTLESARGSMWRSRYDEKNNVIVINSGHRDFVFASRNKLRKVRYISRLFSKELVSKNFAGLSANDMMERLIELSLYTEEKLRP</sequence>
<dbReference type="AlphaFoldDB" id="A0A1G1KU02"/>
<reference evidence="1 2" key="1">
    <citation type="journal article" date="2016" name="Nat. Commun.">
        <title>Thousands of microbial genomes shed light on interconnected biogeochemical processes in an aquifer system.</title>
        <authorList>
            <person name="Anantharaman K."/>
            <person name="Brown C.T."/>
            <person name="Hug L.A."/>
            <person name="Sharon I."/>
            <person name="Castelle C.J."/>
            <person name="Probst A.J."/>
            <person name="Thomas B.C."/>
            <person name="Singh A."/>
            <person name="Wilkins M.J."/>
            <person name="Karaoz U."/>
            <person name="Brodie E.L."/>
            <person name="Williams K.H."/>
            <person name="Hubbard S.S."/>
            <person name="Banfield J.F."/>
        </authorList>
    </citation>
    <scope>NUCLEOTIDE SEQUENCE [LARGE SCALE GENOMIC DNA]</scope>
</reference>
<dbReference type="Proteomes" id="UP000178187">
    <property type="component" value="Unassembled WGS sequence"/>
</dbReference>
<organism evidence="1 2">
    <name type="scientific">Candidatus Danuiimicrobium aquiferis</name>
    <dbReference type="NCBI Taxonomy" id="1801832"/>
    <lineage>
        <taxon>Bacteria</taxon>
        <taxon>Pseudomonadati</taxon>
        <taxon>Candidatus Omnitrophota</taxon>
        <taxon>Candidatus Danuiimicrobium</taxon>
    </lineage>
</organism>
<dbReference type="SUPFAM" id="SSF55874">
    <property type="entry name" value="ATPase domain of HSP90 chaperone/DNA topoisomerase II/histidine kinase"/>
    <property type="match status" value="1"/>
</dbReference>
<protein>
    <recommendedName>
        <fullName evidence="3">Histidine kinase/HSP90-like ATPase domain-containing protein</fullName>
    </recommendedName>
</protein>
<dbReference type="Pfam" id="PF13589">
    <property type="entry name" value="HATPase_c_3"/>
    <property type="match status" value="1"/>
</dbReference>
<evidence type="ECO:0008006" key="3">
    <source>
        <dbReference type="Google" id="ProtNLM"/>
    </source>
</evidence>
<accession>A0A1G1KU02</accession>
<dbReference type="EMBL" id="MHFR01000054">
    <property type="protein sequence ID" value="OGW96019.1"/>
    <property type="molecule type" value="Genomic_DNA"/>
</dbReference>
<dbReference type="InterPro" id="IPR036890">
    <property type="entry name" value="HATPase_C_sf"/>
</dbReference>
<proteinExistence type="predicted"/>
<evidence type="ECO:0000313" key="2">
    <source>
        <dbReference type="Proteomes" id="UP000178187"/>
    </source>
</evidence>
<dbReference type="Gene3D" id="3.30.565.10">
    <property type="entry name" value="Histidine kinase-like ATPase, C-terminal domain"/>
    <property type="match status" value="1"/>
</dbReference>